<dbReference type="WBParaSite" id="TREG1_73370.1">
    <property type="protein sequence ID" value="TREG1_73370.1"/>
    <property type="gene ID" value="TREG1_73370"/>
</dbReference>
<dbReference type="OrthoDB" id="26525at2759"/>
<evidence type="ECO:0000313" key="2">
    <source>
        <dbReference type="Proteomes" id="UP000050795"/>
    </source>
</evidence>
<dbReference type="GO" id="GO:0005509">
    <property type="term" value="F:calcium ion binding"/>
    <property type="evidence" value="ECO:0007669"/>
    <property type="project" value="InterPro"/>
</dbReference>
<dbReference type="Proteomes" id="UP000050795">
    <property type="component" value="Unassembled WGS sequence"/>
</dbReference>
<accession>A0A183WWA9</accession>
<dbReference type="GO" id="GO:0016460">
    <property type="term" value="C:myosin II complex"/>
    <property type="evidence" value="ECO:0007669"/>
    <property type="project" value="TreeGrafter"/>
</dbReference>
<keyword evidence="1" id="KW-0677">Repeat</keyword>
<reference evidence="2" key="1">
    <citation type="submission" date="2022-06" db="EMBL/GenBank/DDBJ databases">
        <authorList>
            <person name="Berger JAMES D."/>
            <person name="Berger JAMES D."/>
        </authorList>
    </citation>
    <scope>NUCLEOTIDE SEQUENCE [LARGE SCALE GENOMIC DNA]</scope>
</reference>
<dbReference type="Gene3D" id="1.10.238.10">
    <property type="entry name" value="EF-hand"/>
    <property type="match status" value="1"/>
</dbReference>
<dbReference type="FunFam" id="1.10.238.10:FF:000003">
    <property type="entry name" value="Calmodulin A"/>
    <property type="match status" value="1"/>
</dbReference>
<dbReference type="PANTHER" id="PTHR23048">
    <property type="entry name" value="MYOSIN LIGHT CHAIN 1, 3"/>
    <property type="match status" value="1"/>
</dbReference>
<dbReference type="PROSITE" id="PS50222">
    <property type="entry name" value="EF_HAND_2"/>
    <property type="match status" value="2"/>
</dbReference>
<dbReference type="AlphaFoldDB" id="A0A183WWA9"/>
<reference evidence="3" key="2">
    <citation type="submission" date="2023-11" db="UniProtKB">
        <authorList>
            <consortium name="WormBaseParasite"/>
        </authorList>
    </citation>
    <scope>IDENTIFICATION</scope>
</reference>
<proteinExistence type="predicted"/>
<dbReference type="InterPro" id="IPR050230">
    <property type="entry name" value="CALM/Myosin/TropC-like"/>
</dbReference>
<protein>
    <submittedName>
        <fullName evidence="3">EF-hand domain-containing protein</fullName>
    </submittedName>
</protein>
<dbReference type="InterPro" id="IPR011992">
    <property type="entry name" value="EF-hand-dom_pair"/>
</dbReference>
<evidence type="ECO:0000313" key="3">
    <source>
        <dbReference type="WBParaSite" id="TREG1_73370.1"/>
    </source>
</evidence>
<dbReference type="InterPro" id="IPR002048">
    <property type="entry name" value="EF_hand_dom"/>
</dbReference>
<dbReference type="SUPFAM" id="SSF47473">
    <property type="entry name" value="EF-hand"/>
    <property type="match status" value="1"/>
</dbReference>
<name>A0A183WWA9_TRIRE</name>
<dbReference type="PANTHER" id="PTHR23048:SF0">
    <property type="entry name" value="CALMODULIN LIKE 3"/>
    <property type="match status" value="1"/>
</dbReference>
<sequence>MNLDGLTTDEIDLIKKTFHQFDYRKIGFISHEEFADALRWMKLIPSEEEIAKVLKEIDPENLGRIKIDAFVRGALKFWFPSPQSLEAHLWDAFSVFDKDLKGSISSDLLREILTMNDTEPIPEKEVNKIIKYYENTSDKTIRYGLIIGDWMK</sequence>
<dbReference type="Pfam" id="PF13499">
    <property type="entry name" value="EF-hand_7"/>
    <property type="match status" value="1"/>
</dbReference>
<organism evidence="2 3">
    <name type="scientific">Trichobilharzia regenti</name>
    <name type="common">Nasal bird schistosome</name>
    <dbReference type="NCBI Taxonomy" id="157069"/>
    <lineage>
        <taxon>Eukaryota</taxon>
        <taxon>Metazoa</taxon>
        <taxon>Spiralia</taxon>
        <taxon>Lophotrochozoa</taxon>
        <taxon>Platyhelminthes</taxon>
        <taxon>Trematoda</taxon>
        <taxon>Digenea</taxon>
        <taxon>Strigeidida</taxon>
        <taxon>Schistosomatoidea</taxon>
        <taxon>Schistosomatidae</taxon>
        <taxon>Trichobilharzia</taxon>
    </lineage>
</organism>
<evidence type="ECO:0000256" key="1">
    <source>
        <dbReference type="ARBA" id="ARBA00022737"/>
    </source>
</evidence>
<keyword evidence="2" id="KW-1185">Reference proteome</keyword>